<evidence type="ECO:0008006" key="7">
    <source>
        <dbReference type="Google" id="ProtNLM"/>
    </source>
</evidence>
<feature type="transmembrane region" description="Helical" evidence="1">
    <location>
        <begin position="391"/>
        <end position="410"/>
    </location>
</feature>
<evidence type="ECO:0000313" key="5">
    <source>
        <dbReference type="EMBL" id="KFE43872.1"/>
    </source>
</evidence>
<feature type="transmembrane region" description="Helical" evidence="1">
    <location>
        <begin position="316"/>
        <end position="334"/>
    </location>
</feature>
<feature type="transmembrane region" description="Helical" evidence="1">
    <location>
        <begin position="199"/>
        <end position="217"/>
    </location>
</feature>
<feature type="transmembrane region" description="Helical" evidence="1">
    <location>
        <begin position="717"/>
        <end position="736"/>
    </location>
</feature>
<dbReference type="InterPro" id="IPR056071">
    <property type="entry name" value="DUF7654"/>
</dbReference>
<dbReference type="Pfam" id="PF24672">
    <property type="entry name" value="DUF7654"/>
    <property type="match status" value="1"/>
</dbReference>
<feature type="transmembrane region" description="Helical" evidence="1">
    <location>
        <begin position="443"/>
        <end position="462"/>
    </location>
</feature>
<evidence type="ECO:0000259" key="4">
    <source>
        <dbReference type="Pfam" id="PF24677"/>
    </source>
</evidence>
<feature type="chain" id="PRO_5001798259" description="Glycosyltransferase RgtA/B/C/D-like domain-containing protein" evidence="2">
    <location>
        <begin position="30"/>
        <end position="835"/>
    </location>
</feature>
<gene>
    <name evidence="5" type="ORF">IV02_30950</name>
</gene>
<evidence type="ECO:0000256" key="1">
    <source>
        <dbReference type="SAM" id="Phobius"/>
    </source>
</evidence>
<name>A0A085UL09_PSESX</name>
<comment type="caution">
    <text evidence="5">The sequence shown here is derived from an EMBL/GenBank/DDBJ whole genome shotgun (WGS) entry which is preliminary data.</text>
</comment>
<evidence type="ECO:0000256" key="2">
    <source>
        <dbReference type="SAM" id="SignalP"/>
    </source>
</evidence>
<organism evidence="5 6">
    <name type="scientific">Pseudomonas syringae</name>
    <dbReference type="NCBI Taxonomy" id="317"/>
    <lineage>
        <taxon>Bacteria</taxon>
        <taxon>Pseudomonadati</taxon>
        <taxon>Pseudomonadota</taxon>
        <taxon>Gammaproteobacteria</taxon>
        <taxon>Pseudomonadales</taxon>
        <taxon>Pseudomonadaceae</taxon>
        <taxon>Pseudomonas</taxon>
    </lineage>
</organism>
<keyword evidence="1" id="KW-1133">Transmembrane helix</keyword>
<keyword evidence="1" id="KW-0812">Transmembrane</keyword>
<evidence type="ECO:0000313" key="6">
    <source>
        <dbReference type="Proteomes" id="UP000028643"/>
    </source>
</evidence>
<dbReference type="Proteomes" id="UP000028643">
    <property type="component" value="Unassembled WGS sequence"/>
</dbReference>
<feature type="transmembrane region" description="Helical" evidence="1">
    <location>
        <begin position="664"/>
        <end position="684"/>
    </location>
</feature>
<keyword evidence="2" id="KW-0732">Signal</keyword>
<proteinExistence type="predicted"/>
<feature type="domain" description="DUF7657" evidence="4">
    <location>
        <begin position="201"/>
        <end position="594"/>
    </location>
</feature>
<evidence type="ECO:0000259" key="3">
    <source>
        <dbReference type="Pfam" id="PF24672"/>
    </source>
</evidence>
<feature type="domain" description="DUF7654" evidence="3">
    <location>
        <begin position="709"/>
        <end position="833"/>
    </location>
</feature>
<protein>
    <recommendedName>
        <fullName evidence="7">Glycosyltransferase RgtA/B/C/D-like domain-containing protein</fullName>
    </recommendedName>
</protein>
<feature type="transmembrane region" description="Helical" evidence="1">
    <location>
        <begin position="515"/>
        <end position="534"/>
    </location>
</feature>
<feature type="transmembrane region" description="Helical" evidence="1">
    <location>
        <begin position="541"/>
        <end position="562"/>
    </location>
</feature>
<feature type="transmembrane region" description="Helical" evidence="1">
    <location>
        <begin position="416"/>
        <end position="431"/>
    </location>
</feature>
<dbReference type="PATRIC" id="fig|317.174.peg.6314"/>
<feature type="transmembrane region" description="Helical" evidence="1">
    <location>
        <begin position="635"/>
        <end position="657"/>
    </location>
</feature>
<feature type="transmembrane region" description="Helical" evidence="1">
    <location>
        <begin position="574"/>
        <end position="594"/>
    </location>
</feature>
<dbReference type="Pfam" id="PF24677">
    <property type="entry name" value="DUF7657"/>
    <property type="match status" value="1"/>
</dbReference>
<feature type="transmembrane region" description="Helical" evidence="1">
    <location>
        <begin position="157"/>
        <end position="178"/>
    </location>
</feature>
<keyword evidence="1" id="KW-0472">Membrane</keyword>
<sequence length="835" mass="92230">MVYRKVMSRFLSILSLTLVLLSHCAGAFASANLNNAKGEGFIDTITLTDNRVNVQGWAAPEQANQQITAIKILFDNTSVYQGSFARLQRPDVANAYARPQWSASGWRVSSEIPDEFSPGVYSVTAQAQTSAGGWIQLTASQAAKQISISSNAREEKLLIRNVKIVIACALLFLAVCFIQARPLTLFINTRFRLNLSEPVVFSGCVLLVASLFVSLGLTGSSLGLGQPNAPFVQMNSTQIMGQNRAVRSDEWLVLTPLAIAQYNHSPRNPILNKNLGEDGQNMLVIGMTGAPVTHVSEIAKPATWGFFVFDLRRALSWNWCFSLVSCFLGLAFVLNRLGAEHWKHGFLFSALFCCAPYVVAWSNWPAYAVFFPCLIFLCTLQILKTTRAYKLILLAGLLGLALAGFVFILYPPWQVSIGYVSIAVTIGVMVREKLYRALTFRRITAYGFALCITGIIVTLWWLDAKSAIQLMEQTVYPGQRISAGGTVTLPSLLRGFTNMSTLQQLNSPFSNQSEIASFYYFLVPLSVLFVVRLLQKTVTALEWSLVLIITFIMFYMFVGLPLEWARYSLWGRVPAHRADIALGLACLMLTHLLFTRRHQPANASSLTESLGLAAALAWMYIVYRSMRQWDESVLSGLNNSIIIALLLVTGAISYCMIANKFKPFIYMSLGLSLATTASFNPINIAPQTINVQPLKSRSPELATLIGNHRVLVLENTITAMVLLSSGISVANGIFYYPQKSLWSRLDPAGSETNTYNRYQHLIYRGSDSLPNDYVLSTPQADVVTVSINPGTFDFRKSGAQIITAPDADKNALNNNPTLALLLSDGGWSWYKIKSL</sequence>
<accession>A0A085UL09</accession>
<feature type="transmembrane region" description="Helical" evidence="1">
    <location>
        <begin position="366"/>
        <end position="384"/>
    </location>
</feature>
<feature type="signal peptide" evidence="2">
    <location>
        <begin position="1"/>
        <end position="29"/>
    </location>
</feature>
<reference evidence="5 6" key="1">
    <citation type="submission" date="2014-07" db="EMBL/GenBank/DDBJ databases">
        <title>Draft Genome Sequences of Environmental Pseudomonas syringae strains.</title>
        <authorList>
            <person name="Baltrus D.A."/>
            <person name="Berge O."/>
            <person name="Morris C."/>
        </authorList>
    </citation>
    <scope>NUCLEOTIDE SEQUENCE [LARGE SCALE GENOMIC DNA]</scope>
    <source>
        <strain evidence="5 6">CEB003</strain>
    </source>
</reference>
<dbReference type="AlphaFoldDB" id="A0A085UL09"/>
<dbReference type="InterPro" id="IPR056074">
    <property type="entry name" value="DUF7657"/>
</dbReference>
<dbReference type="EMBL" id="JPQT01000183">
    <property type="protein sequence ID" value="KFE43872.1"/>
    <property type="molecule type" value="Genomic_DNA"/>
</dbReference>
<feature type="transmembrane region" description="Helical" evidence="1">
    <location>
        <begin position="606"/>
        <end position="623"/>
    </location>
</feature>